<evidence type="ECO:0008006" key="4">
    <source>
        <dbReference type="Google" id="ProtNLM"/>
    </source>
</evidence>
<evidence type="ECO:0000313" key="3">
    <source>
        <dbReference type="Proteomes" id="UP000254051"/>
    </source>
</evidence>
<dbReference type="InterPro" id="IPR018445">
    <property type="entry name" value="Put_Phosphate_transp_reg"/>
</dbReference>
<sequence length="204" mass="23806">MKTKPDKIMSLMLDLAQNMKECGDYFSKFSIESPSDLKVFSEKVKDFESNGDTILHEINVELNRAFITSIDHEDILVLAEKMDDVVDCIEETAVYFYMYRLTEVDDYMSEFRTRIGTCTDELYLAIDLLVKKQLKNIREHTINVKTNEEECDTLERKAIRNLFKKYTDPIKIIQYKDLYEVLENAVDACQIVAKALDIVIMKNL</sequence>
<protein>
    <recommendedName>
        <fullName evidence="4">Phosphate transport regulator (Distant homolog of PhoU)</fullName>
    </recommendedName>
</protein>
<gene>
    <name evidence="2" type="ORF">SAMN05216529_103354</name>
</gene>
<dbReference type="PANTHER" id="PTHR37298:SF1">
    <property type="entry name" value="UPF0111 PROTEIN YKAA"/>
    <property type="match status" value="1"/>
</dbReference>
<comment type="similarity">
    <text evidence="1">Belongs to the UPF0111 family.</text>
</comment>
<dbReference type="InterPro" id="IPR038078">
    <property type="entry name" value="PhoU-like_sf"/>
</dbReference>
<evidence type="ECO:0000313" key="2">
    <source>
        <dbReference type="EMBL" id="SUQ13622.1"/>
    </source>
</evidence>
<dbReference type="OrthoDB" id="9797568at2"/>
<dbReference type="InterPro" id="IPR052912">
    <property type="entry name" value="UPF0111_domain"/>
</dbReference>
<dbReference type="PANTHER" id="PTHR37298">
    <property type="entry name" value="UPF0111 PROTEIN YKAA"/>
    <property type="match status" value="1"/>
</dbReference>
<proteinExistence type="inferred from homology"/>
<reference evidence="3" key="1">
    <citation type="submission" date="2017-07" db="EMBL/GenBank/DDBJ databases">
        <authorList>
            <person name="Varghese N."/>
            <person name="Submissions S."/>
        </authorList>
    </citation>
    <scope>NUCLEOTIDE SEQUENCE [LARGE SCALE GENOMIC DNA]</scope>
    <source>
        <strain evidence="3">NLAE-zl-C134</strain>
    </source>
</reference>
<dbReference type="AlphaFoldDB" id="A0A316A2W8"/>
<dbReference type="Proteomes" id="UP000254051">
    <property type="component" value="Unassembled WGS sequence"/>
</dbReference>
<accession>A0A316A2W8</accession>
<dbReference type="RefSeq" id="WP_109709607.1">
    <property type="nucleotide sequence ID" value="NZ_QGDS01000003.1"/>
</dbReference>
<evidence type="ECO:0000256" key="1">
    <source>
        <dbReference type="ARBA" id="ARBA00008591"/>
    </source>
</evidence>
<dbReference type="Gene3D" id="1.20.58.220">
    <property type="entry name" value="Phosphate transport system protein phou homolog 2, domain 2"/>
    <property type="match status" value="1"/>
</dbReference>
<keyword evidence="3" id="KW-1185">Reference proteome</keyword>
<dbReference type="EMBL" id="UHJJ01000003">
    <property type="protein sequence ID" value="SUQ13622.1"/>
    <property type="molecule type" value="Genomic_DNA"/>
</dbReference>
<name>A0A316A2W8_9FIRM</name>
<organism evidence="2 3">
    <name type="scientific">Faecalicatena contorta</name>
    <dbReference type="NCBI Taxonomy" id="39482"/>
    <lineage>
        <taxon>Bacteria</taxon>
        <taxon>Bacillati</taxon>
        <taxon>Bacillota</taxon>
        <taxon>Clostridia</taxon>
        <taxon>Lachnospirales</taxon>
        <taxon>Lachnospiraceae</taxon>
        <taxon>Faecalicatena</taxon>
    </lineage>
</organism>
<dbReference type="Pfam" id="PF01865">
    <property type="entry name" value="PhoU_div"/>
    <property type="match status" value="1"/>
</dbReference>